<evidence type="ECO:0000256" key="3">
    <source>
        <dbReference type="ARBA" id="ARBA00023015"/>
    </source>
</evidence>
<evidence type="ECO:0000256" key="1">
    <source>
        <dbReference type="ARBA" id="ARBA00004123"/>
    </source>
</evidence>
<comment type="caution">
    <text evidence="8">The sequence shown here is derived from an EMBL/GenBank/DDBJ whole genome shotgun (WGS) entry which is preliminary data.</text>
</comment>
<evidence type="ECO:0000313" key="8">
    <source>
        <dbReference type="EMBL" id="THH33365.1"/>
    </source>
</evidence>
<dbReference type="InterPro" id="IPR001138">
    <property type="entry name" value="Zn2Cys6_DnaBD"/>
</dbReference>
<dbReference type="OrthoDB" id="2309723at2759"/>
<gene>
    <name evidence="8" type="ORF">EUX98_g839</name>
</gene>
<dbReference type="CDD" id="cd00067">
    <property type="entry name" value="GAL4"/>
    <property type="match status" value="1"/>
</dbReference>
<feature type="region of interest" description="Disordered" evidence="6">
    <location>
        <begin position="65"/>
        <end position="84"/>
    </location>
</feature>
<reference evidence="8 9" key="1">
    <citation type="submission" date="2019-02" db="EMBL/GenBank/DDBJ databases">
        <title>Genome sequencing of the rare red list fungi Antrodiella citrinella (Flaviporus citrinellus).</title>
        <authorList>
            <person name="Buettner E."/>
            <person name="Kellner H."/>
        </authorList>
    </citation>
    <scope>NUCLEOTIDE SEQUENCE [LARGE SCALE GENOMIC DNA]</scope>
    <source>
        <strain evidence="8 9">DSM 108506</strain>
    </source>
</reference>
<evidence type="ECO:0000256" key="4">
    <source>
        <dbReference type="ARBA" id="ARBA00023163"/>
    </source>
</evidence>
<keyword evidence="3" id="KW-0805">Transcription regulation</keyword>
<dbReference type="Pfam" id="PF04082">
    <property type="entry name" value="Fungal_trans"/>
    <property type="match status" value="1"/>
</dbReference>
<dbReference type="AlphaFoldDB" id="A0A4S4N4M5"/>
<dbReference type="EMBL" id="SGPM01000007">
    <property type="protein sequence ID" value="THH33365.1"/>
    <property type="molecule type" value="Genomic_DNA"/>
</dbReference>
<keyword evidence="9" id="KW-1185">Reference proteome</keyword>
<evidence type="ECO:0000256" key="5">
    <source>
        <dbReference type="ARBA" id="ARBA00023242"/>
    </source>
</evidence>
<dbReference type="InterPro" id="IPR036864">
    <property type="entry name" value="Zn2-C6_fun-type_DNA-bd_sf"/>
</dbReference>
<name>A0A4S4N4M5_9APHY</name>
<keyword evidence="2" id="KW-0479">Metal-binding</keyword>
<dbReference type="GO" id="GO:0008270">
    <property type="term" value="F:zinc ion binding"/>
    <property type="evidence" value="ECO:0007669"/>
    <property type="project" value="InterPro"/>
</dbReference>
<dbReference type="InterPro" id="IPR007219">
    <property type="entry name" value="XnlR_reg_dom"/>
</dbReference>
<comment type="subcellular location">
    <subcellularLocation>
        <location evidence="1">Nucleus</location>
    </subcellularLocation>
</comment>
<organism evidence="8 9">
    <name type="scientific">Antrodiella citrinella</name>
    <dbReference type="NCBI Taxonomy" id="2447956"/>
    <lineage>
        <taxon>Eukaryota</taxon>
        <taxon>Fungi</taxon>
        <taxon>Dikarya</taxon>
        <taxon>Basidiomycota</taxon>
        <taxon>Agaricomycotina</taxon>
        <taxon>Agaricomycetes</taxon>
        <taxon>Polyporales</taxon>
        <taxon>Steccherinaceae</taxon>
        <taxon>Antrodiella</taxon>
    </lineage>
</organism>
<dbReference type="PANTHER" id="PTHR47338:SF29">
    <property type="entry name" value="ZN(2)-C6 FUNGAL-TYPE DOMAIN-CONTAINING PROTEIN"/>
    <property type="match status" value="1"/>
</dbReference>
<keyword evidence="5" id="KW-0539">Nucleus</keyword>
<evidence type="ECO:0000259" key="7">
    <source>
        <dbReference type="Pfam" id="PF04082"/>
    </source>
</evidence>
<proteinExistence type="predicted"/>
<dbReference type="Proteomes" id="UP000308730">
    <property type="component" value="Unassembled WGS sequence"/>
</dbReference>
<evidence type="ECO:0000256" key="6">
    <source>
        <dbReference type="SAM" id="MobiDB-lite"/>
    </source>
</evidence>
<evidence type="ECO:0000256" key="2">
    <source>
        <dbReference type="ARBA" id="ARBA00022723"/>
    </source>
</evidence>
<dbReference type="CDD" id="cd12148">
    <property type="entry name" value="fungal_TF_MHR"/>
    <property type="match status" value="1"/>
</dbReference>
<feature type="domain" description="Xylanolytic transcriptional activator regulatory" evidence="7">
    <location>
        <begin position="112"/>
        <end position="292"/>
    </location>
</feature>
<dbReference type="PANTHER" id="PTHR47338">
    <property type="entry name" value="ZN(II)2CYS6 TRANSCRIPTION FACTOR (EUROFUNG)-RELATED"/>
    <property type="match status" value="1"/>
</dbReference>
<dbReference type="GO" id="GO:0005634">
    <property type="term" value="C:nucleus"/>
    <property type="evidence" value="ECO:0007669"/>
    <property type="project" value="UniProtKB-SubCell"/>
</dbReference>
<dbReference type="GO" id="GO:0000981">
    <property type="term" value="F:DNA-binding transcription factor activity, RNA polymerase II-specific"/>
    <property type="evidence" value="ECO:0007669"/>
    <property type="project" value="InterPro"/>
</dbReference>
<keyword evidence="4" id="KW-0804">Transcription</keyword>
<dbReference type="InterPro" id="IPR050815">
    <property type="entry name" value="TF_fung"/>
</dbReference>
<protein>
    <recommendedName>
        <fullName evidence="7">Xylanolytic transcriptional activator regulatory domain-containing protein</fullName>
    </recommendedName>
</protein>
<sequence length="519" mass="58143">MKCDGNKPMCNQCVRFNRTEECEYSEVSTPSTARVLEQHIARLQSRIHELEQDDPSAVRLHDPHAAYKQSEASTSRPQAGQEWWDMPEPPPQITRNIVNRFLPFATTFGFFFDKSAFLTALFSPTVSKPRPPIVLRNVVYLWGVQLSTEQEVQSRVPIFLNRALRSIHVALSTAQQQDTLYVLQAEILLAYFFFHNGRLAEGKFHSNAAVSLAIMCNLHKVAAPQRRGSQDVLFDANTFLPPPRDAVEEGERIHAFWTTFVLDKCWIVALGSPSILIEDQGNSSTRIDSPWPQNMEHYGQRPISPNPGCTISKFLETLSSGNDGGDSSRLATLAKAAALYERADRLASLWEKDIMANQEDFVQLDSCIERFKQTLPAPERLQSPSIEMLHSLLVVHTLSQCATIQLHVRFVMQSSASRGRCLSAANAVVRIAQVLPIQQMRNVSPIMAVFYTSTHDILLGGLRSLRSMRSDWASSSAMPGYEALETTLKHLVTITEHFAISSPIMNSQLAKIRQAHAST</sequence>
<accession>A0A4S4N4M5</accession>
<dbReference type="GO" id="GO:0006351">
    <property type="term" value="P:DNA-templated transcription"/>
    <property type="evidence" value="ECO:0007669"/>
    <property type="project" value="InterPro"/>
</dbReference>
<dbReference type="Gene3D" id="4.10.240.10">
    <property type="entry name" value="Zn(2)-C6 fungal-type DNA-binding domain"/>
    <property type="match status" value="1"/>
</dbReference>
<evidence type="ECO:0000313" key="9">
    <source>
        <dbReference type="Proteomes" id="UP000308730"/>
    </source>
</evidence>
<dbReference type="GO" id="GO:0003677">
    <property type="term" value="F:DNA binding"/>
    <property type="evidence" value="ECO:0007669"/>
    <property type="project" value="InterPro"/>
</dbReference>